<evidence type="ECO:0000259" key="1">
    <source>
        <dbReference type="PROSITE" id="PS51459"/>
    </source>
</evidence>
<dbReference type="RefSeq" id="WP_241273855.1">
    <property type="nucleotide sequence ID" value="NZ_JAKZGS010000003.1"/>
</dbReference>
<dbReference type="EMBL" id="JAKZGS010000003">
    <property type="protein sequence ID" value="MCH7397338.1"/>
    <property type="molecule type" value="Genomic_DNA"/>
</dbReference>
<comment type="caution">
    <text evidence="2">The sequence shown here is derived from an EMBL/GenBank/DDBJ whole genome shotgun (WGS) entry which is preliminary data.</text>
</comment>
<evidence type="ECO:0000313" key="2">
    <source>
        <dbReference type="EMBL" id="MCH7397338.1"/>
    </source>
</evidence>
<proteinExistence type="predicted"/>
<organism evidence="2 3">
    <name type="scientific">Belliella calami</name>
    <dbReference type="NCBI Taxonomy" id="2923436"/>
    <lineage>
        <taxon>Bacteria</taxon>
        <taxon>Pseudomonadati</taxon>
        <taxon>Bacteroidota</taxon>
        <taxon>Cytophagia</taxon>
        <taxon>Cytophagales</taxon>
        <taxon>Cyclobacteriaceae</taxon>
        <taxon>Belliella</taxon>
    </lineage>
</organism>
<dbReference type="InterPro" id="IPR003812">
    <property type="entry name" value="Fido"/>
</dbReference>
<protein>
    <submittedName>
        <fullName evidence="2">Fic family protein</fullName>
    </submittedName>
</protein>
<dbReference type="PANTHER" id="PTHR13504:SF38">
    <property type="entry name" value="FIDO DOMAIN-CONTAINING PROTEIN"/>
    <property type="match status" value="1"/>
</dbReference>
<sequence length="320" mass="36466">MKPPYEINAIILKLITSVSEKIGAVNAKNLVKENPKLRKQNRIRTIHSSLSIEGNTLSEDQISAIIEDKRVSGPEKDIIEVLNALEVYKNIKKWKYSSEKDFLKAHKVLMNGLIVTPGKYRTKGVGIVKGSKVEHLAPPSANVPYLMKELFSYLKDKSELSLIKGCVFHYEMEFIHPFMDGNGRMGRLWQTAILMNEYPLFEFLPFESLIAKNQKAYYMALSASDKEGKSTKFIEYMLAVIESSLNELLEVSSRKLTDAERLEVFLEQIDDSFTRKDYLKFHNTLSSATASRDLKNGVELGLINKTGDKKTTRYEKNIID</sequence>
<reference evidence="2" key="1">
    <citation type="submission" date="2022-03" db="EMBL/GenBank/DDBJ databases">
        <title>De novo assembled genomes of Belliella spp. (Cyclobacteriaceae) strains.</title>
        <authorList>
            <person name="Szabo A."/>
            <person name="Korponai K."/>
            <person name="Felfoldi T."/>
        </authorList>
    </citation>
    <scope>NUCLEOTIDE SEQUENCE</scope>
    <source>
        <strain evidence="2">DSM 107340</strain>
    </source>
</reference>
<dbReference type="PROSITE" id="PS51459">
    <property type="entry name" value="FIDO"/>
    <property type="match status" value="1"/>
</dbReference>
<dbReference type="Gene3D" id="1.10.3290.10">
    <property type="entry name" value="Fido-like domain"/>
    <property type="match status" value="1"/>
</dbReference>
<accession>A0ABS9UL33</accession>
<dbReference type="SUPFAM" id="SSF140931">
    <property type="entry name" value="Fic-like"/>
    <property type="match status" value="1"/>
</dbReference>
<dbReference type="InterPro" id="IPR040198">
    <property type="entry name" value="Fido_containing"/>
</dbReference>
<gene>
    <name evidence="2" type="ORF">MM236_05030</name>
</gene>
<dbReference type="PANTHER" id="PTHR13504">
    <property type="entry name" value="FIDO DOMAIN-CONTAINING PROTEIN DDB_G0283145"/>
    <property type="match status" value="1"/>
</dbReference>
<evidence type="ECO:0000313" key="3">
    <source>
        <dbReference type="Proteomes" id="UP001165488"/>
    </source>
</evidence>
<name>A0ABS9UL33_9BACT</name>
<dbReference type="InterPro" id="IPR036597">
    <property type="entry name" value="Fido-like_dom_sf"/>
</dbReference>
<keyword evidence="3" id="KW-1185">Reference proteome</keyword>
<dbReference type="Proteomes" id="UP001165488">
    <property type="component" value="Unassembled WGS sequence"/>
</dbReference>
<feature type="domain" description="Fido" evidence="1">
    <location>
        <begin position="97"/>
        <end position="239"/>
    </location>
</feature>
<dbReference type="Pfam" id="PF02661">
    <property type="entry name" value="Fic"/>
    <property type="match status" value="1"/>
</dbReference>